<dbReference type="PANTHER" id="PTHR24305">
    <property type="entry name" value="CYTOCHROME P450"/>
    <property type="match status" value="1"/>
</dbReference>
<dbReference type="Gene3D" id="3.10.50.10">
    <property type="match status" value="1"/>
</dbReference>
<accession>A0A423WK07</accession>
<dbReference type="InterPro" id="IPR001223">
    <property type="entry name" value="Glyco_hydro18_cat"/>
</dbReference>
<dbReference type="GO" id="GO:0008061">
    <property type="term" value="F:chitin binding"/>
    <property type="evidence" value="ECO:0007669"/>
    <property type="project" value="InterPro"/>
</dbReference>
<dbReference type="Pfam" id="PF00067">
    <property type="entry name" value="p450"/>
    <property type="match status" value="1"/>
</dbReference>
<dbReference type="InterPro" id="IPR017853">
    <property type="entry name" value="GH"/>
</dbReference>
<dbReference type="PANTHER" id="PTHR24305:SF147">
    <property type="entry name" value="P450, PUTATIVE (EUROFUNG)-RELATED"/>
    <property type="match status" value="1"/>
</dbReference>
<reference evidence="9 10" key="1">
    <citation type="submission" date="2015-09" db="EMBL/GenBank/DDBJ databases">
        <title>Host preference determinants of Valsa canker pathogens revealed by comparative genomics.</title>
        <authorList>
            <person name="Yin Z."/>
            <person name="Huang L."/>
        </authorList>
    </citation>
    <scope>NUCLEOTIDE SEQUENCE [LARGE SCALE GENOMIC DNA]</scope>
    <source>
        <strain evidence="9 10">03-1</strain>
    </source>
</reference>
<dbReference type="STRING" id="356882.A0A423WK07"/>
<comment type="caution">
    <text evidence="9">The sequence shown here is derived from an EMBL/GenBank/DDBJ whole genome shotgun (WGS) entry which is preliminary data.</text>
</comment>
<dbReference type="Proteomes" id="UP000283895">
    <property type="component" value="Unassembled WGS sequence"/>
</dbReference>
<dbReference type="InterPro" id="IPR017972">
    <property type="entry name" value="Cyt_P450_CS"/>
</dbReference>
<evidence type="ECO:0000256" key="5">
    <source>
        <dbReference type="ARBA" id="ARBA00022723"/>
    </source>
</evidence>
<evidence type="ECO:0000256" key="1">
    <source>
        <dbReference type="ARBA" id="ARBA00001971"/>
    </source>
</evidence>
<dbReference type="Gene3D" id="3.20.20.80">
    <property type="entry name" value="Glycosidases"/>
    <property type="match status" value="1"/>
</dbReference>
<dbReference type="EC" id="3.2.1.14" evidence="3"/>
<dbReference type="SUPFAM" id="SSF51445">
    <property type="entry name" value="(Trans)glycosidases"/>
    <property type="match status" value="1"/>
</dbReference>
<keyword evidence="10" id="KW-1185">Reference proteome</keyword>
<dbReference type="GO" id="GO:0005975">
    <property type="term" value="P:carbohydrate metabolic process"/>
    <property type="evidence" value="ECO:0007669"/>
    <property type="project" value="InterPro"/>
</dbReference>
<dbReference type="PROSITE" id="PS00086">
    <property type="entry name" value="CYTOCHROME_P450"/>
    <property type="match status" value="1"/>
</dbReference>
<dbReference type="InterPro" id="IPR036396">
    <property type="entry name" value="Cyt_P450_sf"/>
</dbReference>
<keyword evidence="5 7" id="KW-0479">Metal-binding</keyword>
<evidence type="ECO:0000259" key="8">
    <source>
        <dbReference type="PROSITE" id="PS51910"/>
    </source>
</evidence>
<dbReference type="GO" id="GO:0008843">
    <property type="term" value="F:endochitinase activity"/>
    <property type="evidence" value="ECO:0007669"/>
    <property type="project" value="UniProtKB-EC"/>
</dbReference>
<dbReference type="InterPro" id="IPR029070">
    <property type="entry name" value="Chitinase_insertion_sf"/>
</dbReference>
<dbReference type="EMBL" id="LKEA01000015">
    <property type="protein sequence ID" value="ROW03723.1"/>
    <property type="molecule type" value="Genomic_DNA"/>
</dbReference>
<keyword evidence="6 7" id="KW-0408">Iron</keyword>
<dbReference type="CDD" id="cd11062">
    <property type="entry name" value="CYP58-like"/>
    <property type="match status" value="1"/>
</dbReference>
<evidence type="ECO:0000313" key="9">
    <source>
        <dbReference type="EMBL" id="ROW03723.1"/>
    </source>
</evidence>
<dbReference type="GO" id="GO:0020037">
    <property type="term" value="F:heme binding"/>
    <property type="evidence" value="ECO:0007669"/>
    <property type="project" value="InterPro"/>
</dbReference>
<protein>
    <recommendedName>
        <fullName evidence="3">chitinase</fullName>
        <ecNumber evidence="3">3.2.1.14</ecNumber>
    </recommendedName>
</protein>
<feature type="binding site" description="axial binding residue" evidence="7">
    <location>
        <position position="781"/>
    </location>
    <ligand>
        <name>heme</name>
        <dbReference type="ChEBI" id="CHEBI:30413"/>
    </ligand>
    <ligandPart>
        <name>Fe</name>
        <dbReference type="ChEBI" id="CHEBI:18248"/>
    </ligandPart>
</feature>
<dbReference type="GO" id="GO:0004497">
    <property type="term" value="F:monooxygenase activity"/>
    <property type="evidence" value="ECO:0007669"/>
    <property type="project" value="InterPro"/>
</dbReference>
<dbReference type="InterPro" id="IPR002401">
    <property type="entry name" value="Cyt_P450_E_grp-I"/>
</dbReference>
<dbReference type="PRINTS" id="PR00385">
    <property type="entry name" value="P450"/>
</dbReference>
<evidence type="ECO:0000256" key="6">
    <source>
        <dbReference type="ARBA" id="ARBA00023004"/>
    </source>
</evidence>
<evidence type="ECO:0000256" key="2">
    <source>
        <dbReference type="ARBA" id="ARBA00008682"/>
    </source>
</evidence>
<name>A0A423WK07_9PEZI</name>
<dbReference type="GO" id="GO:0005506">
    <property type="term" value="F:iron ion binding"/>
    <property type="evidence" value="ECO:0007669"/>
    <property type="project" value="InterPro"/>
</dbReference>
<dbReference type="AlphaFoldDB" id="A0A423WK07"/>
<comment type="cofactor">
    <cofactor evidence="1 7">
        <name>heme</name>
        <dbReference type="ChEBI" id="CHEBI:30413"/>
    </cofactor>
</comment>
<proteinExistence type="inferred from homology"/>
<dbReference type="InterPro" id="IPR011583">
    <property type="entry name" value="Chitinase_II/V-like_cat"/>
</dbReference>
<dbReference type="InterPro" id="IPR001128">
    <property type="entry name" value="Cyt_P450"/>
</dbReference>
<dbReference type="InterPro" id="IPR050121">
    <property type="entry name" value="Cytochrome_P450_monoxygenase"/>
</dbReference>
<feature type="domain" description="GH18" evidence="8">
    <location>
        <begin position="4"/>
        <end position="358"/>
    </location>
</feature>
<organism evidence="9 10">
    <name type="scientific">Cytospora schulzeri</name>
    <dbReference type="NCBI Taxonomy" id="448051"/>
    <lineage>
        <taxon>Eukaryota</taxon>
        <taxon>Fungi</taxon>
        <taxon>Dikarya</taxon>
        <taxon>Ascomycota</taxon>
        <taxon>Pezizomycotina</taxon>
        <taxon>Sordariomycetes</taxon>
        <taxon>Sordariomycetidae</taxon>
        <taxon>Diaporthales</taxon>
        <taxon>Cytosporaceae</taxon>
        <taxon>Cytospora</taxon>
    </lineage>
</organism>
<dbReference type="PRINTS" id="PR00463">
    <property type="entry name" value="EP450I"/>
</dbReference>
<evidence type="ECO:0000256" key="7">
    <source>
        <dbReference type="PIRSR" id="PIRSR602401-1"/>
    </source>
</evidence>
<evidence type="ECO:0000313" key="10">
    <source>
        <dbReference type="Proteomes" id="UP000283895"/>
    </source>
</evidence>
<sequence length="839" mass="94612">MPQFRQMLYLTAWNNYVPDITLLSRVTHVALAFVSSEVLVGEPPTDWPLFEGIESIRAKFAPGTKILVAIGGWGDDKGFPEAAKSRETRKRFASNVAKMIQDTGADGVDIDWEYPGGNGDDYKQVPNSTKKWEIGAFPKLLSELRAALGPDTILSAAVPGLQRDMMAFDSQTIPEINRSLDFVNVMTYDFMNRRGTITKHHAGILESREAIKTYMKRGFPADRLNLGFAFYVKWFNTDPDERPLNAIGAKTVLMEDPETGADLGQSGAFAWNSVPAEMEDALQRAMIRGSYDAIGGGSFSWDAQDKRWWTWETPESIRKKFDNLVLSYGLGGVFAWALGEDGPFFDHLRALNDSIEVYESIVSHGPHGKIAFPGPTLAAMGYFYEGYYDFILVGQYSHEIKRMHKKYGPIVRINPDELHCSDPRFVDEIYASGNRKRDKWQHSLNTGATGAIRVGGFSTGPHELHRIRRVPMNKFFSRGQMLKLEGEVHEYTQRTCDKLLRTKGPFDLKEAFNCFTADIISQYAFGEPMGFIDQEGWEPNFGSWVKSFFNSAYMMRHVGLARAAVAITPLFANYMGDDMKNLMYQLQVVIPGHIQKALDNKDNGRIFADLIENKQLPDSEKTIYRLSGEGFNLLVAGTETTAASLACISYYLLAQPATYARLMDSLQGADPLNLKWTDLEQRPYLWAVIHEALRLMPGISHRSARIAREEDLVYTSEDGETHWVIPKGTPIGMTSVIQHSNEELFPSPKEFIAERWLLENGRHNYALEKHLISFSRGSRICLAKDLAYCELYLFTAAMALRVLPRAQLYETTVEDVEYDHDLIVPHPKRGSVRVGVIIS</sequence>
<gene>
    <name evidence="9" type="ORF">VMCG_05332</name>
</gene>
<dbReference type="OrthoDB" id="3945418at2759"/>
<dbReference type="Gene3D" id="1.10.630.10">
    <property type="entry name" value="Cytochrome P450"/>
    <property type="match status" value="1"/>
</dbReference>
<evidence type="ECO:0000256" key="3">
    <source>
        <dbReference type="ARBA" id="ARBA00012729"/>
    </source>
</evidence>
<dbReference type="PROSITE" id="PS51910">
    <property type="entry name" value="GH18_2"/>
    <property type="match status" value="1"/>
</dbReference>
<dbReference type="SMART" id="SM00636">
    <property type="entry name" value="Glyco_18"/>
    <property type="match status" value="1"/>
</dbReference>
<keyword evidence="4 7" id="KW-0349">Heme</keyword>
<evidence type="ECO:0000256" key="4">
    <source>
        <dbReference type="ARBA" id="ARBA00022617"/>
    </source>
</evidence>
<dbReference type="SUPFAM" id="SSF48264">
    <property type="entry name" value="Cytochrome P450"/>
    <property type="match status" value="1"/>
</dbReference>
<comment type="similarity">
    <text evidence="2">Belongs to the glycosyl hydrolase 18 family. Chitinase class V subfamily.</text>
</comment>
<dbReference type="GO" id="GO:0016705">
    <property type="term" value="F:oxidoreductase activity, acting on paired donors, with incorporation or reduction of molecular oxygen"/>
    <property type="evidence" value="ECO:0007669"/>
    <property type="project" value="InterPro"/>
</dbReference>
<dbReference type="Pfam" id="PF00704">
    <property type="entry name" value="Glyco_hydro_18"/>
    <property type="match status" value="1"/>
</dbReference>